<evidence type="ECO:0000256" key="5">
    <source>
        <dbReference type="ARBA" id="ARBA00023239"/>
    </source>
</evidence>
<name>K9E8F3_9LACT</name>
<dbReference type="eggNOG" id="COG1539">
    <property type="taxonomic scope" value="Bacteria"/>
</dbReference>
<dbReference type="PANTHER" id="PTHR42844:SF1">
    <property type="entry name" value="DIHYDRONEOPTERIN ALDOLASE 1-RELATED"/>
    <property type="match status" value="1"/>
</dbReference>
<dbReference type="AlphaFoldDB" id="K9E8F3"/>
<reference evidence="9 10" key="1">
    <citation type="submission" date="2012-09" db="EMBL/GenBank/DDBJ databases">
        <title>The Genome Sequence of Alloiococcus otitis ATCC 51267.</title>
        <authorList>
            <consortium name="The Broad Institute Genome Sequencing Platform"/>
            <person name="Earl A."/>
            <person name="Ward D."/>
            <person name="Feldgarden M."/>
            <person name="Gevers D."/>
            <person name="Huys G."/>
            <person name="Walker B."/>
            <person name="Young S.K."/>
            <person name="Zeng Q."/>
            <person name="Gargeya S."/>
            <person name="Fitzgerald M."/>
            <person name="Haas B."/>
            <person name="Abouelleil A."/>
            <person name="Alvarado L."/>
            <person name="Arachchi H.M."/>
            <person name="Berlin A.M."/>
            <person name="Chapman S.B."/>
            <person name="Goldberg J."/>
            <person name="Griggs A."/>
            <person name="Gujja S."/>
            <person name="Hansen M."/>
            <person name="Howarth C."/>
            <person name="Imamovic A."/>
            <person name="Larimer J."/>
            <person name="McCowen C."/>
            <person name="Montmayeur A."/>
            <person name="Murphy C."/>
            <person name="Neiman D."/>
            <person name="Pearson M."/>
            <person name="Priest M."/>
            <person name="Roberts A."/>
            <person name="Saif S."/>
            <person name="Shea T."/>
            <person name="Sisk P."/>
            <person name="Sykes S."/>
            <person name="Wortman J."/>
            <person name="Nusbaum C."/>
            <person name="Birren B."/>
        </authorList>
    </citation>
    <scope>NUCLEOTIDE SEQUENCE [LARGE SCALE GENOMIC DNA]</scope>
    <source>
        <strain evidence="9 10">ATCC 51267</strain>
    </source>
</reference>
<dbReference type="Gene3D" id="3.30.1130.10">
    <property type="match status" value="1"/>
</dbReference>
<dbReference type="SMART" id="SM00905">
    <property type="entry name" value="FolB"/>
    <property type="match status" value="1"/>
</dbReference>
<comment type="similarity">
    <text evidence="3 7">Belongs to the DHNA family.</text>
</comment>
<dbReference type="STRING" id="883081.HMPREF9698_01531"/>
<dbReference type="SUPFAM" id="SSF55620">
    <property type="entry name" value="Tetrahydrobiopterin biosynthesis enzymes-like"/>
    <property type="match status" value="1"/>
</dbReference>
<evidence type="ECO:0000259" key="8">
    <source>
        <dbReference type="SMART" id="SM00905"/>
    </source>
</evidence>
<sequence>MDKRDKIRLQGMTFHGHHGLMEAETKLGQIFKVDLVLVTDLKLAGQTDKMGHSIHYGEVYDLVKSIVEGTPFKLLESLAENLAQEVLQTFNQVEEVLVRVNKPQAPIPGVFDNVAVEITRARH</sequence>
<keyword evidence="4 7" id="KW-0289">Folate biosynthesis</keyword>
<dbReference type="PANTHER" id="PTHR42844">
    <property type="entry name" value="DIHYDRONEOPTERIN ALDOLASE 1-RELATED"/>
    <property type="match status" value="1"/>
</dbReference>
<dbReference type="HOGENOM" id="CLU_112632_1_3_9"/>
<dbReference type="NCBIfam" id="TIGR00525">
    <property type="entry name" value="folB"/>
    <property type="match status" value="1"/>
</dbReference>
<comment type="catalytic activity">
    <reaction evidence="1 7">
        <text>7,8-dihydroneopterin = 6-hydroxymethyl-7,8-dihydropterin + glycolaldehyde</text>
        <dbReference type="Rhea" id="RHEA:10540"/>
        <dbReference type="ChEBI" id="CHEBI:17001"/>
        <dbReference type="ChEBI" id="CHEBI:17071"/>
        <dbReference type="ChEBI" id="CHEBI:44841"/>
        <dbReference type="EC" id="4.1.2.25"/>
    </reaction>
</comment>
<proteinExistence type="inferred from homology"/>
<accession>K9E8F3</accession>
<keyword evidence="5 7" id="KW-0456">Lyase</keyword>
<comment type="caution">
    <text evidence="9">The sequence shown here is derived from an EMBL/GenBank/DDBJ whole genome shotgun (WGS) entry which is preliminary data.</text>
</comment>
<dbReference type="UniPathway" id="UPA00077">
    <property type="reaction ID" value="UER00154"/>
</dbReference>
<evidence type="ECO:0000256" key="3">
    <source>
        <dbReference type="ARBA" id="ARBA00005708"/>
    </source>
</evidence>
<protein>
    <recommendedName>
        <fullName evidence="7">7,8-dihydroneopterin aldolase</fullName>
        <ecNumber evidence="7">4.1.2.25</ecNumber>
    </recommendedName>
</protein>
<keyword evidence="10" id="KW-1185">Reference proteome</keyword>
<evidence type="ECO:0000256" key="7">
    <source>
        <dbReference type="RuleBase" id="RU362079"/>
    </source>
</evidence>
<evidence type="ECO:0000313" key="9">
    <source>
        <dbReference type="EMBL" id="EKU92928.1"/>
    </source>
</evidence>
<dbReference type="Pfam" id="PF02152">
    <property type="entry name" value="FolB"/>
    <property type="match status" value="1"/>
</dbReference>
<dbReference type="InterPro" id="IPR006157">
    <property type="entry name" value="FolB_dom"/>
</dbReference>
<gene>
    <name evidence="9" type="ORF">HMPREF9698_01531</name>
</gene>
<dbReference type="GO" id="GO:0005737">
    <property type="term" value="C:cytoplasm"/>
    <property type="evidence" value="ECO:0007669"/>
    <property type="project" value="TreeGrafter"/>
</dbReference>
<comment type="function">
    <text evidence="6 7">Catalyzes the conversion of 7,8-dihydroneopterin to 6-hydroxymethyl-7,8-dihydropterin.</text>
</comment>
<dbReference type="EC" id="4.1.2.25" evidence="7"/>
<evidence type="ECO:0000256" key="4">
    <source>
        <dbReference type="ARBA" id="ARBA00022909"/>
    </source>
</evidence>
<dbReference type="GO" id="GO:0004150">
    <property type="term" value="F:dihydroneopterin aldolase activity"/>
    <property type="evidence" value="ECO:0007669"/>
    <property type="project" value="UniProtKB-UniRule"/>
</dbReference>
<dbReference type="OrthoDB" id="9803748at2"/>
<evidence type="ECO:0000313" key="10">
    <source>
        <dbReference type="Proteomes" id="UP000009875"/>
    </source>
</evidence>
<comment type="pathway">
    <text evidence="2 7">Cofactor biosynthesis; tetrahydrofolate biosynthesis; 2-amino-4-hydroxy-6-hydroxymethyl-7,8-dihydropteridine diphosphate from 7,8-dihydroneopterin triphosphate: step 3/4.</text>
</comment>
<dbReference type="NCBIfam" id="TIGR00526">
    <property type="entry name" value="folB_dom"/>
    <property type="match status" value="1"/>
</dbReference>
<evidence type="ECO:0000256" key="1">
    <source>
        <dbReference type="ARBA" id="ARBA00001353"/>
    </source>
</evidence>
<dbReference type="InterPro" id="IPR043133">
    <property type="entry name" value="GTP-CH-I_C/QueF"/>
</dbReference>
<dbReference type="InterPro" id="IPR006156">
    <property type="entry name" value="Dihydroneopterin_aldolase"/>
</dbReference>
<evidence type="ECO:0000256" key="6">
    <source>
        <dbReference type="ARBA" id="ARBA00037702"/>
    </source>
</evidence>
<dbReference type="FunFam" id="3.30.1130.10:FF:000003">
    <property type="entry name" value="7,8-dihydroneopterin aldolase"/>
    <property type="match status" value="1"/>
</dbReference>
<feature type="domain" description="Dihydroneopterin aldolase/epimerase" evidence="8">
    <location>
        <begin position="7"/>
        <end position="120"/>
    </location>
</feature>
<dbReference type="GO" id="GO:0046654">
    <property type="term" value="P:tetrahydrofolate biosynthetic process"/>
    <property type="evidence" value="ECO:0007669"/>
    <property type="project" value="UniProtKB-UniRule"/>
</dbReference>
<dbReference type="EMBL" id="AGXA01000031">
    <property type="protein sequence ID" value="EKU92928.1"/>
    <property type="molecule type" value="Genomic_DNA"/>
</dbReference>
<dbReference type="CDD" id="cd00534">
    <property type="entry name" value="DHNA_DHNTPE"/>
    <property type="match status" value="1"/>
</dbReference>
<dbReference type="RefSeq" id="WP_003779065.1">
    <property type="nucleotide sequence ID" value="NZ_JH992962.1"/>
</dbReference>
<dbReference type="Proteomes" id="UP000009875">
    <property type="component" value="Unassembled WGS sequence"/>
</dbReference>
<organism evidence="9 10">
    <name type="scientific">Alloiococcus otitis ATCC 51267</name>
    <dbReference type="NCBI Taxonomy" id="883081"/>
    <lineage>
        <taxon>Bacteria</taxon>
        <taxon>Bacillati</taxon>
        <taxon>Bacillota</taxon>
        <taxon>Bacilli</taxon>
        <taxon>Lactobacillales</taxon>
        <taxon>Carnobacteriaceae</taxon>
        <taxon>Alloiococcus</taxon>
    </lineage>
</organism>
<evidence type="ECO:0000256" key="2">
    <source>
        <dbReference type="ARBA" id="ARBA00005013"/>
    </source>
</evidence>
<dbReference type="GO" id="GO:0046656">
    <property type="term" value="P:folic acid biosynthetic process"/>
    <property type="evidence" value="ECO:0007669"/>
    <property type="project" value="UniProtKB-UniRule"/>
</dbReference>